<proteinExistence type="predicted"/>
<dbReference type="Proteomes" id="UP000314983">
    <property type="component" value="Chromosome 11"/>
</dbReference>
<dbReference type="Ensembl" id="ENSEEET00000058577.1">
    <property type="protein sequence ID" value="ENSEEEP00000053811.1"/>
    <property type="gene ID" value="ENSEEEG00000028973.1"/>
</dbReference>
<evidence type="ECO:0000313" key="2">
    <source>
        <dbReference type="Proteomes" id="UP000314983"/>
    </source>
</evidence>
<accession>A0AAY5EA65</accession>
<reference evidence="1" key="3">
    <citation type="submission" date="2025-09" db="UniProtKB">
        <authorList>
            <consortium name="Ensembl"/>
        </authorList>
    </citation>
    <scope>IDENTIFICATION</scope>
</reference>
<reference evidence="1 2" key="1">
    <citation type="submission" date="2020-05" db="EMBL/GenBank/DDBJ databases">
        <title>Electrophorus electricus (electric eel) genome, fEleEle1, primary haplotype.</title>
        <authorList>
            <person name="Myers G."/>
            <person name="Meyer A."/>
            <person name="Fedrigo O."/>
            <person name="Formenti G."/>
            <person name="Rhie A."/>
            <person name="Tracey A."/>
            <person name="Sims Y."/>
            <person name="Jarvis E.D."/>
        </authorList>
    </citation>
    <scope>NUCLEOTIDE SEQUENCE [LARGE SCALE GENOMIC DNA]</scope>
</reference>
<dbReference type="AlphaFoldDB" id="A0AAY5EA65"/>
<name>A0AAY5EA65_ELEEL</name>
<protein>
    <submittedName>
        <fullName evidence="1">Uncharacterized protein</fullName>
    </submittedName>
</protein>
<reference evidence="1" key="2">
    <citation type="submission" date="2025-08" db="UniProtKB">
        <authorList>
            <consortium name="Ensembl"/>
        </authorList>
    </citation>
    <scope>IDENTIFICATION</scope>
</reference>
<keyword evidence="2" id="KW-1185">Reference proteome</keyword>
<sequence length="123" mass="13614">MFLSKRQKNRYRYISIYEIDETEGATPSPYCPLEARQGAVWPRGLGLSLLSFQTHFAYVLLITKRKTLGEERHNQSLMAAGASPHWPSPSATSLASVIVCPGGLTGLGPSVRRRCFKSSLTLM</sequence>
<evidence type="ECO:0000313" key="1">
    <source>
        <dbReference type="Ensembl" id="ENSEEEP00000053811.1"/>
    </source>
</evidence>
<organism evidence="1 2">
    <name type="scientific">Electrophorus electricus</name>
    <name type="common">Electric eel</name>
    <name type="synonym">Gymnotus electricus</name>
    <dbReference type="NCBI Taxonomy" id="8005"/>
    <lineage>
        <taxon>Eukaryota</taxon>
        <taxon>Metazoa</taxon>
        <taxon>Chordata</taxon>
        <taxon>Craniata</taxon>
        <taxon>Vertebrata</taxon>
        <taxon>Euteleostomi</taxon>
        <taxon>Actinopterygii</taxon>
        <taxon>Neopterygii</taxon>
        <taxon>Teleostei</taxon>
        <taxon>Ostariophysi</taxon>
        <taxon>Gymnotiformes</taxon>
        <taxon>Gymnotoidei</taxon>
        <taxon>Gymnotidae</taxon>
        <taxon>Electrophorus</taxon>
    </lineage>
</organism>